<dbReference type="GeneID" id="55820427"/>
<feature type="domain" description="Methyltransferase" evidence="1">
    <location>
        <begin position="36"/>
        <end position="133"/>
    </location>
</feature>
<dbReference type="KEGG" id="mzi:HWN40_02090"/>
<name>A0A7D5I3R5_9EURY</name>
<dbReference type="EMBL" id="CP058215">
    <property type="protein sequence ID" value="QLC49141.1"/>
    <property type="molecule type" value="Genomic_DNA"/>
</dbReference>
<dbReference type="GO" id="GO:0032259">
    <property type="term" value="P:methylation"/>
    <property type="evidence" value="ECO:0007669"/>
    <property type="project" value="UniProtKB-KW"/>
</dbReference>
<keyword evidence="2" id="KW-0808">Transferase</keyword>
<sequence length="225" mass="25358">MENRSNSWSGIKAEDIPTTIELDPVLYKYTTPGCRVLDIGCGTGKVTIPLASRGFSLTGVDINAEALKIALYSCKSEKFLQNPLFTRSDATNLPFSDATFDMAIMQAFLTTVTSKEGRVRIIREACRVLKPEGHLYLADFGQTWHSKIYRERYINDLPVTKEEGSIIAYDKEAGEIAYIAHHFTEKELVLLLVENSFEVDFFKRDTFVTRTGNRINGFIVVGRKV</sequence>
<proteinExistence type="predicted"/>
<dbReference type="Gene3D" id="3.40.50.150">
    <property type="entry name" value="Vaccinia Virus protein VP39"/>
    <property type="match status" value="1"/>
</dbReference>
<protein>
    <submittedName>
        <fullName evidence="2">Class I SAM-dependent methyltransferase</fullName>
    </submittedName>
</protein>
<dbReference type="SUPFAM" id="SSF53335">
    <property type="entry name" value="S-adenosyl-L-methionine-dependent methyltransferases"/>
    <property type="match status" value="1"/>
</dbReference>
<gene>
    <name evidence="2" type="ORF">HWN40_02090</name>
</gene>
<keyword evidence="3" id="KW-1185">Reference proteome</keyword>
<dbReference type="InterPro" id="IPR029063">
    <property type="entry name" value="SAM-dependent_MTases_sf"/>
</dbReference>
<keyword evidence="2" id="KW-0489">Methyltransferase</keyword>
<dbReference type="RefSeq" id="WP_176964204.1">
    <property type="nucleotide sequence ID" value="NZ_CP058215.1"/>
</dbReference>
<dbReference type="Pfam" id="PF13649">
    <property type="entry name" value="Methyltransf_25"/>
    <property type="match status" value="1"/>
</dbReference>
<evidence type="ECO:0000313" key="3">
    <source>
        <dbReference type="Proteomes" id="UP000509594"/>
    </source>
</evidence>
<accession>A0A7D5I3R5</accession>
<reference evidence="2 3" key="1">
    <citation type="submission" date="2020-06" db="EMBL/GenBank/DDBJ databases">
        <title>Methanolobus halotolerans sp. nov., isolated from a saline lake Tus in Siberia.</title>
        <authorList>
            <person name="Shen Y."/>
            <person name="Chen S.-C."/>
            <person name="Lai M.-C."/>
            <person name="Huang H.-H."/>
            <person name="Chiu H.-H."/>
            <person name="Tang S.-L."/>
            <person name="Rogozin D.Y."/>
            <person name="Degermendzhy A.G."/>
        </authorList>
    </citation>
    <scope>NUCLEOTIDE SEQUENCE [LARGE SCALE GENOMIC DNA]</scope>
    <source>
        <strain evidence="2 3">DSM 21339</strain>
    </source>
</reference>
<dbReference type="GO" id="GO:0008168">
    <property type="term" value="F:methyltransferase activity"/>
    <property type="evidence" value="ECO:0007669"/>
    <property type="project" value="UniProtKB-KW"/>
</dbReference>
<evidence type="ECO:0000259" key="1">
    <source>
        <dbReference type="Pfam" id="PF13649"/>
    </source>
</evidence>
<dbReference type="AlphaFoldDB" id="A0A7D5I3R5"/>
<dbReference type="Proteomes" id="UP000509594">
    <property type="component" value="Chromosome"/>
</dbReference>
<organism evidence="2 3">
    <name type="scientific">Methanolobus zinderi</name>
    <dbReference type="NCBI Taxonomy" id="536044"/>
    <lineage>
        <taxon>Archaea</taxon>
        <taxon>Methanobacteriati</taxon>
        <taxon>Methanobacteriota</taxon>
        <taxon>Stenosarchaea group</taxon>
        <taxon>Methanomicrobia</taxon>
        <taxon>Methanosarcinales</taxon>
        <taxon>Methanosarcinaceae</taxon>
        <taxon>Methanolobus</taxon>
    </lineage>
</organism>
<dbReference type="InterPro" id="IPR041698">
    <property type="entry name" value="Methyltransf_25"/>
</dbReference>
<dbReference type="PANTHER" id="PTHR43591">
    <property type="entry name" value="METHYLTRANSFERASE"/>
    <property type="match status" value="1"/>
</dbReference>
<dbReference type="CDD" id="cd02440">
    <property type="entry name" value="AdoMet_MTases"/>
    <property type="match status" value="1"/>
</dbReference>
<dbReference type="OrthoDB" id="57427at2157"/>
<evidence type="ECO:0000313" key="2">
    <source>
        <dbReference type="EMBL" id="QLC49141.1"/>
    </source>
</evidence>